<evidence type="ECO:0000313" key="2">
    <source>
        <dbReference type="EMBL" id="MPN10767.1"/>
    </source>
</evidence>
<organism evidence="2">
    <name type="scientific">bioreactor metagenome</name>
    <dbReference type="NCBI Taxonomy" id="1076179"/>
    <lineage>
        <taxon>unclassified sequences</taxon>
        <taxon>metagenomes</taxon>
        <taxon>ecological metagenomes</taxon>
    </lineage>
</organism>
<feature type="region of interest" description="Disordered" evidence="1">
    <location>
        <begin position="1"/>
        <end position="36"/>
    </location>
</feature>
<dbReference type="EMBL" id="VSSQ01056938">
    <property type="protein sequence ID" value="MPN10767.1"/>
    <property type="molecule type" value="Genomic_DNA"/>
</dbReference>
<evidence type="ECO:0000256" key="1">
    <source>
        <dbReference type="SAM" id="MobiDB-lite"/>
    </source>
</evidence>
<reference evidence="2" key="1">
    <citation type="submission" date="2019-08" db="EMBL/GenBank/DDBJ databases">
        <authorList>
            <person name="Kucharzyk K."/>
            <person name="Murdoch R.W."/>
            <person name="Higgins S."/>
            <person name="Loffler F."/>
        </authorList>
    </citation>
    <scope>NUCLEOTIDE SEQUENCE</scope>
</reference>
<comment type="caution">
    <text evidence="2">The sequence shown here is derived from an EMBL/GenBank/DDBJ whole genome shotgun (WGS) entry which is preliminary data.</text>
</comment>
<accession>A0A645F963</accession>
<dbReference type="AlphaFoldDB" id="A0A645F963"/>
<gene>
    <name evidence="2" type="ORF">SDC9_158064</name>
</gene>
<protein>
    <submittedName>
        <fullName evidence="2">Uncharacterized protein</fullName>
    </submittedName>
</protein>
<proteinExistence type="predicted"/>
<name>A0A645F963_9ZZZZ</name>
<sequence length="215" mass="23023">MVTVADDDARQDGNHRKGAWGEGQQQAETKEAEQHQWPTGVFQQAGDTTTFVSAGFGRATVACPGAGGLLQRTLQQTSAGEGHLGQVDFGALWGGRIADATVPAPLAADVQGEPALARWRGDRQQDGQRAAVGFHLAEELILVRLAGRFLRRTESDLGGLGLEAELVAVQVIALGHLEDDFDRLRIQRLGAQYEGLFGFDRVGVGQARQQQAGEQ</sequence>